<keyword evidence="2 3" id="KW-0819">tRNA processing</keyword>
<feature type="binding site" evidence="3">
    <location>
        <position position="101"/>
    </location>
    <ligand>
        <name>ATP</name>
        <dbReference type="ChEBI" id="CHEBI:30616"/>
    </ligand>
</feature>
<dbReference type="PANTHER" id="PTHR37825">
    <property type="entry name" value="TRNA(MET) CYTIDINE ACETATE LIGASE"/>
    <property type="match status" value="1"/>
</dbReference>
<dbReference type="EMBL" id="CP012502">
    <property type="protein sequence ID" value="AOM83289.1"/>
    <property type="molecule type" value="Genomic_DNA"/>
</dbReference>
<dbReference type="InterPro" id="IPR014729">
    <property type="entry name" value="Rossmann-like_a/b/a_fold"/>
</dbReference>
<dbReference type="EC" id="6.3.4.-" evidence="3"/>
<dbReference type="Pfam" id="PF05636">
    <property type="entry name" value="HIGH_NTase1"/>
    <property type="match status" value="1"/>
</dbReference>
<keyword evidence="1 3" id="KW-0436">Ligase</keyword>
<evidence type="ECO:0000256" key="3">
    <source>
        <dbReference type="HAMAP-Rule" id="MF_01539"/>
    </source>
</evidence>
<protein>
    <recommendedName>
        <fullName evidence="3">tRNA(Met) cytidine acetate ligase</fullName>
        <ecNumber evidence="3">6.3.4.-</ecNumber>
    </recommendedName>
</protein>
<dbReference type="HAMAP" id="MF_01539">
    <property type="entry name" value="TmcAL"/>
    <property type="match status" value="1"/>
</dbReference>
<name>A0A1D7QWE0_9BACI</name>
<dbReference type="STRING" id="632773.BBEV_1928"/>
<dbReference type="KEGG" id="bbev:BBEV_1928"/>
<comment type="catalytic activity">
    <reaction evidence="3">
        <text>cytidine(34) in elongator tRNA(Met) + acetate + ATP = N(4)-acetylcytidine(34) in elongator tRNA(Met) + AMP + diphosphate</text>
        <dbReference type="Rhea" id="RHEA:58144"/>
        <dbReference type="Rhea" id="RHEA-COMP:10693"/>
        <dbReference type="Rhea" id="RHEA-COMP:10694"/>
        <dbReference type="ChEBI" id="CHEBI:30089"/>
        <dbReference type="ChEBI" id="CHEBI:30616"/>
        <dbReference type="ChEBI" id="CHEBI:33019"/>
        <dbReference type="ChEBI" id="CHEBI:74900"/>
        <dbReference type="ChEBI" id="CHEBI:82748"/>
        <dbReference type="ChEBI" id="CHEBI:456215"/>
    </reaction>
</comment>
<dbReference type="PATRIC" id="fig|632773.3.peg.2018"/>
<evidence type="ECO:0000256" key="2">
    <source>
        <dbReference type="ARBA" id="ARBA00022694"/>
    </source>
</evidence>
<accession>A0A1D7QWE0</accession>
<dbReference type="Proteomes" id="UP000094463">
    <property type="component" value="Chromosome"/>
</dbReference>
<gene>
    <name evidence="3" type="primary">tmcAL</name>
    <name evidence="4" type="ORF">BBEV_1928</name>
</gene>
<dbReference type="GO" id="GO:0005524">
    <property type="term" value="F:ATP binding"/>
    <property type="evidence" value="ECO:0007669"/>
    <property type="project" value="UniProtKB-KW"/>
</dbReference>
<proteinExistence type="inferred from homology"/>
<dbReference type="SUPFAM" id="SSF52374">
    <property type="entry name" value="Nucleotidylyl transferase"/>
    <property type="match status" value="1"/>
</dbReference>
<evidence type="ECO:0000256" key="1">
    <source>
        <dbReference type="ARBA" id="ARBA00022598"/>
    </source>
</evidence>
<comment type="similarity">
    <text evidence="3">Belongs to the TmcAL family.</text>
</comment>
<keyword evidence="5" id="KW-1185">Reference proteome</keyword>
<keyword evidence="3" id="KW-0694">RNA-binding</keyword>
<comment type="function">
    <text evidence="3">Catalyzes the formation of N(4)-acetylcytidine (ac(4)C) at the wobble position of elongator tRNA(Met), using acetate and ATP as substrates. First activates an acetate ion to form acetyladenylate (Ac-AMP) and then transfers the acetyl group to tRNA to form ac(4)C34.</text>
</comment>
<dbReference type="GO" id="GO:0005737">
    <property type="term" value="C:cytoplasm"/>
    <property type="evidence" value="ECO:0007669"/>
    <property type="project" value="UniProtKB-SubCell"/>
</dbReference>
<dbReference type="Gene3D" id="3.40.50.620">
    <property type="entry name" value="HUPs"/>
    <property type="match status" value="1"/>
</dbReference>
<keyword evidence="3" id="KW-0547">Nucleotide-binding</keyword>
<comment type="subcellular location">
    <subcellularLocation>
        <location evidence="3">Cytoplasm</location>
    </subcellularLocation>
</comment>
<dbReference type="NCBIfam" id="NF010191">
    <property type="entry name" value="PRK13670.1"/>
    <property type="match status" value="1"/>
</dbReference>
<feature type="binding site" evidence="3">
    <location>
        <begin position="7"/>
        <end position="20"/>
    </location>
    <ligand>
        <name>ATP</name>
        <dbReference type="ChEBI" id="CHEBI:30616"/>
    </ligand>
</feature>
<organism evidence="4 5">
    <name type="scientific">Salisediminibacterium beveridgei</name>
    <dbReference type="NCBI Taxonomy" id="632773"/>
    <lineage>
        <taxon>Bacteria</taxon>
        <taxon>Bacillati</taxon>
        <taxon>Bacillota</taxon>
        <taxon>Bacilli</taxon>
        <taxon>Bacillales</taxon>
        <taxon>Bacillaceae</taxon>
        <taxon>Salisediminibacterium</taxon>
    </lineage>
</organism>
<dbReference type="GO" id="GO:0006400">
    <property type="term" value="P:tRNA modification"/>
    <property type="evidence" value="ECO:0007669"/>
    <property type="project" value="UniProtKB-UniRule"/>
</dbReference>
<dbReference type="AlphaFoldDB" id="A0A1D7QWE0"/>
<dbReference type="GO" id="GO:0000049">
    <property type="term" value="F:tRNA binding"/>
    <property type="evidence" value="ECO:0007669"/>
    <property type="project" value="UniProtKB-KW"/>
</dbReference>
<evidence type="ECO:0000313" key="5">
    <source>
        <dbReference type="Proteomes" id="UP000094463"/>
    </source>
</evidence>
<dbReference type="PANTHER" id="PTHR37825:SF1">
    <property type="entry name" value="TRNA(MET) CYTIDINE ACETATE LIGASE"/>
    <property type="match status" value="1"/>
</dbReference>
<feature type="binding site" evidence="3">
    <location>
        <position position="162"/>
    </location>
    <ligand>
        <name>ATP</name>
        <dbReference type="ChEBI" id="CHEBI:30616"/>
    </ligand>
</feature>
<dbReference type="InterPro" id="IPR008513">
    <property type="entry name" value="tRNA(Met)_cyd_acetate_ligase"/>
</dbReference>
<keyword evidence="3" id="KW-0067">ATP-binding</keyword>
<dbReference type="RefSeq" id="WP_069365287.1">
    <property type="nucleotide sequence ID" value="NZ_CP012502.1"/>
</dbReference>
<evidence type="ECO:0000313" key="4">
    <source>
        <dbReference type="EMBL" id="AOM83289.1"/>
    </source>
</evidence>
<dbReference type="OrthoDB" id="9769796at2"/>
<reference evidence="4 5" key="1">
    <citation type="submission" date="2015-08" db="EMBL/GenBank/DDBJ databases">
        <title>The complete genome sequence of Bacillus beveridgei MLTeJB.</title>
        <authorList>
            <person name="Hanson T.E."/>
            <person name="Mesa C."/>
            <person name="Basesman S.M."/>
            <person name="Oremland R.S."/>
        </authorList>
    </citation>
    <scope>NUCLEOTIDE SEQUENCE [LARGE SCALE GENOMIC DNA]</scope>
    <source>
        <strain evidence="4 5">MLTeJB</strain>
    </source>
</reference>
<feature type="binding site" evidence="3">
    <location>
        <begin position="186"/>
        <end position="187"/>
    </location>
    <ligand>
        <name>ATP</name>
        <dbReference type="ChEBI" id="CHEBI:30616"/>
    </ligand>
</feature>
<keyword evidence="3" id="KW-0820">tRNA-binding</keyword>
<dbReference type="GO" id="GO:0016879">
    <property type="term" value="F:ligase activity, forming carbon-nitrogen bonds"/>
    <property type="evidence" value="ECO:0007669"/>
    <property type="project" value="UniProtKB-UniRule"/>
</dbReference>
<keyword evidence="3" id="KW-0963">Cytoplasm</keyword>
<sequence length="405" mass="46050">MRITGLIVEYNPFHNGHLHHLKEAAKKTNADVTVAIMSGNFLQRGEPAIIDKWTRAKVAVETGVDLVFELPFHYAVQPADRFAAGAVSMLHQAGVTDLVFGSECGDTAAFIHAAKASVTNKDQIDKLLKKQLKTGISFPKAYASAIEDACGEQLRLDMSKPNNSLGFHYTRAAELFKPLQVHTIQRIGANYHDEEFKYSTYASATGIRKAIFNQHNWQEVISDAVPHATLSALDETETTEKVLNHWESFYPFLQYRLMTSKPEELSCIYDCDEGIENRLIRAVTAADFDTFIKKVKTKRYTRTRIQRLLVHMLIHVTKKELQDALEDPPPYRILAMNETGKAYLHSIKHRDLHFISNKHQSGATTASSLNERAAQIYHLPIRHLNYYPEEYKRRPIFTGQDEPRV</sequence>